<evidence type="ECO:0000313" key="2">
    <source>
        <dbReference type="Proteomes" id="UP000251666"/>
    </source>
</evidence>
<accession>A0A2Z4ZYX4</accession>
<dbReference type="KEGG" id="pthv:CE140_20830"/>
<sequence length="126" mass="13981">MVSFMSKVLIKNKGGAPRKEIRQSKAFKVYLTHDEFSVIKGVSEELGYPTISGLLREKILEFCSKGRVSTANNPNIQAAAAYLGDLAFSSHVLIQFSQEFSLPEDVLESIRGLPSKIENIESFLTQ</sequence>
<protein>
    <submittedName>
        <fullName evidence="1">Uncharacterized protein</fullName>
    </submittedName>
</protein>
<reference evidence="2" key="1">
    <citation type="journal article" date="2021" name="Front. Microbiol.">
        <title>Genomic Analysis of the 1-Aminocyclopropane-1-Carboxylate Deaminase-Producing Pseudomonas thivervalensis SC5 Reveals Its Multifaceted Roles in Soil and in Beneficial Interactions With Plants.</title>
        <authorList>
            <person name="Nascimento F.X."/>
            <person name="Uron P."/>
            <person name="Glick B.R."/>
            <person name="Giachini A."/>
            <person name="Rossi M.J."/>
        </authorList>
    </citation>
    <scope>NUCLEOTIDE SEQUENCE [LARGE SCALE GENOMIC DNA]</scope>
    <source>
        <strain evidence="2">PLM3</strain>
    </source>
</reference>
<evidence type="ECO:0000313" key="1">
    <source>
        <dbReference type="EMBL" id="AXA62521.1"/>
    </source>
</evidence>
<dbReference type="Proteomes" id="UP000251666">
    <property type="component" value="Chromosome"/>
</dbReference>
<organism evidence="1 2">
    <name type="scientific">Pseudomonas thivervalensis</name>
    <dbReference type="NCBI Taxonomy" id="86265"/>
    <lineage>
        <taxon>Bacteria</taxon>
        <taxon>Pseudomonadati</taxon>
        <taxon>Pseudomonadota</taxon>
        <taxon>Gammaproteobacteria</taxon>
        <taxon>Pseudomonadales</taxon>
        <taxon>Pseudomonadaceae</taxon>
        <taxon>Pseudomonas</taxon>
    </lineage>
</organism>
<dbReference type="AlphaFoldDB" id="A0A2Z4ZYX4"/>
<dbReference type="EMBL" id="CP022202">
    <property type="protein sequence ID" value="AXA62521.1"/>
    <property type="molecule type" value="Genomic_DNA"/>
</dbReference>
<gene>
    <name evidence="1" type="ORF">CEQ51_21380</name>
</gene>
<keyword evidence="2" id="KW-1185">Reference proteome</keyword>
<name>A0A2Z4ZYX4_9PSED</name>
<proteinExistence type="predicted"/>